<accession>A0ABQ5HVT0</accession>
<dbReference type="Proteomes" id="UP001151760">
    <property type="component" value="Unassembled WGS sequence"/>
</dbReference>
<proteinExistence type="predicted"/>
<organism evidence="2 3">
    <name type="scientific">Tanacetum coccineum</name>
    <dbReference type="NCBI Taxonomy" id="301880"/>
    <lineage>
        <taxon>Eukaryota</taxon>
        <taxon>Viridiplantae</taxon>
        <taxon>Streptophyta</taxon>
        <taxon>Embryophyta</taxon>
        <taxon>Tracheophyta</taxon>
        <taxon>Spermatophyta</taxon>
        <taxon>Magnoliopsida</taxon>
        <taxon>eudicotyledons</taxon>
        <taxon>Gunneridae</taxon>
        <taxon>Pentapetalae</taxon>
        <taxon>asterids</taxon>
        <taxon>campanulids</taxon>
        <taxon>Asterales</taxon>
        <taxon>Asteraceae</taxon>
        <taxon>Asteroideae</taxon>
        <taxon>Anthemideae</taxon>
        <taxon>Anthemidinae</taxon>
        <taxon>Tanacetum</taxon>
    </lineage>
</organism>
<evidence type="ECO:0000256" key="1">
    <source>
        <dbReference type="SAM" id="MobiDB-lite"/>
    </source>
</evidence>
<gene>
    <name evidence="2" type="ORF">Tco_1080744</name>
</gene>
<comment type="caution">
    <text evidence="2">The sequence shown here is derived from an EMBL/GenBank/DDBJ whole genome shotgun (WGS) entry which is preliminary data.</text>
</comment>
<dbReference type="EMBL" id="BQNB010020060">
    <property type="protein sequence ID" value="GJT91899.1"/>
    <property type="molecule type" value="Genomic_DNA"/>
</dbReference>
<protein>
    <submittedName>
        <fullName evidence="2">Uncharacterized protein</fullName>
    </submittedName>
</protein>
<reference evidence="2" key="2">
    <citation type="submission" date="2022-01" db="EMBL/GenBank/DDBJ databases">
        <authorList>
            <person name="Yamashiro T."/>
            <person name="Shiraishi A."/>
            <person name="Satake H."/>
            <person name="Nakayama K."/>
        </authorList>
    </citation>
    <scope>NUCLEOTIDE SEQUENCE</scope>
</reference>
<reference evidence="2" key="1">
    <citation type="journal article" date="2022" name="Int. J. Mol. Sci.">
        <title>Draft Genome of Tanacetum Coccineum: Genomic Comparison of Closely Related Tanacetum-Family Plants.</title>
        <authorList>
            <person name="Yamashiro T."/>
            <person name="Shiraishi A."/>
            <person name="Nakayama K."/>
            <person name="Satake H."/>
        </authorList>
    </citation>
    <scope>NUCLEOTIDE SEQUENCE</scope>
</reference>
<feature type="region of interest" description="Disordered" evidence="1">
    <location>
        <begin position="91"/>
        <end position="112"/>
    </location>
</feature>
<keyword evidence="3" id="KW-1185">Reference proteome</keyword>
<evidence type="ECO:0000313" key="3">
    <source>
        <dbReference type="Proteomes" id="UP001151760"/>
    </source>
</evidence>
<evidence type="ECO:0000313" key="2">
    <source>
        <dbReference type="EMBL" id="GJT91899.1"/>
    </source>
</evidence>
<sequence>ETWFSPRSLTSSDLLPSIYNVPAKAMLSTVLPCDSITLRVCLTNVDVAGTEDGAKVKGYGEAAVVSGDVIEDDGFAGVIMVEDLISSLANSQPAKGASPSSTYSPITKSNAL</sequence>
<feature type="non-terminal residue" evidence="2">
    <location>
        <position position="1"/>
    </location>
</feature>
<name>A0ABQ5HVT0_9ASTR</name>